<evidence type="ECO:0000256" key="5">
    <source>
        <dbReference type="SAM" id="Phobius"/>
    </source>
</evidence>
<evidence type="ECO:0000313" key="7">
    <source>
        <dbReference type="Proteomes" id="UP001498476"/>
    </source>
</evidence>
<protein>
    <submittedName>
        <fullName evidence="6">Uncharacterized protein</fullName>
    </submittedName>
</protein>
<accession>A0ABR1GYZ3</accession>
<evidence type="ECO:0000256" key="3">
    <source>
        <dbReference type="ARBA" id="ARBA00022989"/>
    </source>
</evidence>
<gene>
    <name evidence="6" type="ORF">QQX98_007271</name>
</gene>
<feature type="transmembrane region" description="Helical" evidence="5">
    <location>
        <begin position="161"/>
        <end position="184"/>
    </location>
</feature>
<evidence type="ECO:0000313" key="6">
    <source>
        <dbReference type="EMBL" id="KAK7413854.1"/>
    </source>
</evidence>
<dbReference type="Pfam" id="PF01544">
    <property type="entry name" value="CorA"/>
    <property type="match status" value="1"/>
</dbReference>
<sequence>MMEIFALTASSEKQFLNLVEIKLEKAILGNGKLLNDGLETLRYFNTLLYRHTRRIQGAMAAIRGTNHAKWPKADDEVVRRARKEVEQDHHDIHEHANSLYKRCQKEIAVLMNSMAILESEKAINQAGRIEKLTLLAFIFVPISFAPSFYSMNARELQDVPLWPWFLFSAMMLFLSSLFLFVDFVRYAMQEVRDWWASL</sequence>
<evidence type="ECO:0000256" key="2">
    <source>
        <dbReference type="ARBA" id="ARBA00022692"/>
    </source>
</evidence>
<dbReference type="Proteomes" id="UP001498476">
    <property type="component" value="Unassembled WGS sequence"/>
</dbReference>
<dbReference type="Gene3D" id="1.20.58.340">
    <property type="entry name" value="Magnesium transport protein CorA, transmembrane region"/>
    <property type="match status" value="1"/>
</dbReference>
<keyword evidence="2 5" id="KW-0812">Transmembrane</keyword>
<dbReference type="InterPro" id="IPR002523">
    <property type="entry name" value="MgTranspt_CorA/ZnTranspt_ZntB"/>
</dbReference>
<evidence type="ECO:0000256" key="1">
    <source>
        <dbReference type="ARBA" id="ARBA00004141"/>
    </source>
</evidence>
<name>A0ABR1GYZ3_9HYPO</name>
<reference evidence="6 7" key="1">
    <citation type="journal article" date="2025" name="Microbiol. Resour. Announc.">
        <title>Draft genome sequences for Neonectria magnoliae and Neonectria punicea, canker pathogens of Liriodendron tulipifera and Acer saccharum in West Virginia.</title>
        <authorList>
            <person name="Petronek H.M."/>
            <person name="Kasson M.T."/>
            <person name="Metheny A.M."/>
            <person name="Stauder C.M."/>
            <person name="Lovett B."/>
            <person name="Lynch S.C."/>
            <person name="Garnas J.R."/>
            <person name="Kasson L.R."/>
            <person name="Stajich J.E."/>
        </authorList>
    </citation>
    <scope>NUCLEOTIDE SEQUENCE [LARGE SCALE GENOMIC DNA]</scope>
    <source>
        <strain evidence="6 7">NRRL 64653</strain>
    </source>
</reference>
<proteinExistence type="predicted"/>
<evidence type="ECO:0000256" key="4">
    <source>
        <dbReference type="ARBA" id="ARBA00023136"/>
    </source>
</evidence>
<keyword evidence="7" id="KW-1185">Reference proteome</keyword>
<dbReference type="InterPro" id="IPR045863">
    <property type="entry name" value="CorA_TM1_TM2"/>
</dbReference>
<organism evidence="6 7">
    <name type="scientific">Neonectria punicea</name>
    <dbReference type="NCBI Taxonomy" id="979145"/>
    <lineage>
        <taxon>Eukaryota</taxon>
        <taxon>Fungi</taxon>
        <taxon>Dikarya</taxon>
        <taxon>Ascomycota</taxon>
        <taxon>Pezizomycotina</taxon>
        <taxon>Sordariomycetes</taxon>
        <taxon>Hypocreomycetidae</taxon>
        <taxon>Hypocreales</taxon>
        <taxon>Nectriaceae</taxon>
        <taxon>Neonectria</taxon>
    </lineage>
</organism>
<comment type="caution">
    <text evidence="6">The sequence shown here is derived from an EMBL/GenBank/DDBJ whole genome shotgun (WGS) entry which is preliminary data.</text>
</comment>
<comment type="subcellular location">
    <subcellularLocation>
        <location evidence="1">Membrane</location>
        <topology evidence="1">Multi-pass membrane protein</topology>
    </subcellularLocation>
</comment>
<keyword evidence="3 5" id="KW-1133">Transmembrane helix</keyword>
<feature type="transmembrane region" description="Helical" evidence="5">
    <location>
        <begin position="132"/>
        <end position="149"/>
    </location>
</feature>
<dbReference type="EMBL" id="JAZAVJ010000117">
    <property type="protein sequence ID" value="KAK7413854.1"/>
    <property type="molecule type" value="Genomic_DNA"/>
</dbReference>
<dbReference type="SUPFAM" id="SSF144083">
    <property type="entry name" value="Magnesium transport protein CorA, transmembrane region"/>
    <property type="match status" value="1"/>
</dbReference>
<keyword evidence="4 5" id="KW-0472">Membrane</keyword>